<dbReference type="InterPro" id="IPR043129">
    <property type="entry name" value="ATPase_NBD"/>
</dbReference>
<organism evidence="2 3">
    <name type="scientific">Paenibacillus anseongense</name>
    <dbReference type="NCBI Taxonomy" id="2682845"/>
    <lineage>
        <taxon>Bacteria</taxon>
        <taxon>Bacillati</taxon>
        <taxon>Bacillota</taxon>
        <taxon>Bacilli</taxon>
        <taxon>Bacillales</taxon>
        <taxon>Paenibacillaceae</taxon>
        <taxon>Paenibacillus</taxon>
    </lineage>
</organism>
<accession>A0ABW9U8X0</accession>
<dbReference type="PROSITE" id="PS01125">
    <property type="entry name" value="ROK"/>
    <property type="match status" value="1"/>
</dbReference>
<dbReference type="InterPro" id="IPR000600">
    <property type="entry name" value="ROK"/>
</dbReference>
<dbReference type="Pfam" id="PF00480">
    <property type="entry name" value="ROK"/>
    <property type="match status" value="1"/>
</dbReference>
<evidence type="ECO:0000256" key="1">
    <source>
        <dbReference type="ARBA" id="ARBA00006479"/>
    </source>
</evidence>
<evidence type="ECO:0000313" key="3">
    <source>
        <dbReference type="Proteomes" id="UP000467637"/>
    </source>
</evidence>
<comment type="similarity">
    <text evidence="1">Belongs to the ROK (NagC/XylR) family.</text>
</comment>
<dbReference type="Proteomes" id="UP000467637">
    <property type="component" value="Unassembled WGS sequence"/>
</dbReference>
<dbReference type="PANTHER" id="PTHR18964">
    <property type="entry name" value="ROK (REPRESSOR, ORF, KINASE) FAMILY"/>
    <property type="match status" value="1"/>
</dbReference>
<sequence length="335" mass="34775">MYEGAAMTIDGYFLGIDIGGTKMLAALVDAQGRVIIKDQQPTLAAEGEHGVISRLIHMIESLLSSVPNLRARSILSLGIATAGILDMDTGTIVLSTNLGWKNVALGPILERKFGFPVRLINDASAAALGEWIVGAGKGTEDCLYVTVSTGIGGGVISGGHLLLGASNNAAEIGHISIDRKGPTCKCGNKGCVEMYASGNSIARIAAEDIISGKLLTAPLAEMAGHDPNKVTAKLVAEAASSGDPYAISLLKEAGEALGTAMVTFIHLFNPEIIIFGGGVSLSGDVLFEPMWNTIRKLGIEDMVKDVKMARSSLGVDAGAVGAALLWKYENQAVTI</sequence>
<dbReference type="EMBL" id="WSEM01000012">
    <property type="protein sequence ID" value="MVQ35466.1"/>
    <property type="molecule type" value="Genomic_DNA"/>
</dbReference>
<gene>
    <name evidence="2" type="ORF">GON05_12490</name>
</gene>
<keyword evidence="3" id="KW-1185">Reference proteome</keyword>
<name>A0ABW9U8X0_9BACL</name>
<reference evidence="2 3" key="1">
    <citation type="submission" date="2019-12" db="EMBL/GenBank/DDBJ databases">
        <authorList>
            <person name="Huq M.A."/>
        </authorList>
    </citation>
    <scope>NUCLEOTIDE SEQUENCE [LARGE SCALE GENOMIC DNA]</scope>
    <source>
        <strain evidence="2 3">MAH-34</strain>
    </source>
</reference>
<protein>
    <submittedName>
        <fullName evidence="2">ROK family protein</fullName>
    </submittedName>
</protein>
<dbReference type="Gene3D" id="3.30.420.40">
    <property type="match status" value="2"/>
</dbReference>
<evidence type="ECO:0000313" key="2">
    <source>
        <dbReference type="EMBL" id="MVQ35466.1"/>
    </source>
</evidence>
<dbReference type="SUPFAM" id="SSF53067">
    <property type="entry name" value="Actin-like ATPase domain"/>
    <property type="match status" value="1"/>
</dbReference>
<dbReference type="PANTHER" id="PTHR18964:SF169">
    <property type="entry name" value="N-ACETYLMANNOSAMINE KINASE"/>
    <property type="match status" value="1"/>
</dbReference>
<proteinExistence type="inferred from homology"/>
<comment type="caution">
    <text evidence="2">The sequence shown here is derived from an EMBL/GenBank/DDBJ whole genome shotgun (WGS) entry which is preliminary data.</text>
</comment>
<dbReference type="InterPro" id="IPR049874">
    <property type="entry name" value="ROK_cs"/>
</dbReference>